<dbReference type="AlphaFoldDB" id="A0A8H4QB72"/>
<proteinExistence type="inferred from homology"/>
<evidence type="ECO:0000256" key="19">
    <source>
        <dbReference type="SAM" id="Phobius"/>
    </source>
</evidence>
<keyword evidence="14 19" id="KW-0472">Membrane</keyword>
<evidence type="ECO:0000256" key="17">
    <source>
        <dbReference type="ARBA" id="ARBA00029313"/>
    </source>
</evidence>
<evidence type="ECO:0000256" key="18">
    <source>
        <dbReference type="ARBA" id="ARBA00029335"/>
    </source>
</evidence>
<dbReference type="InterPro" id="IPR019845">
    <property type="entry name" value="Squalene/phytoene_synthase_CS"/>
</dbReference>
<feature type="transmembrane region" description="Helical" evidence="19">
    <location>
        <begin position="173"/>
        <end position="192"/>
    </location>
</feature>
<dbReference type="GO" id="GO:0016020">
    <property type="term" value="C:membrane"/>
    <property type="evidence" value="ECO:0007669"/>
    <property type="project" value="UniProtKB-SubCell"/>
</dbReference>
<dbReference type="EMBL" id="JAACLJ010000002">
    <property type="protein sequence ID" value="KAF4592371.1"/>
    <property type="molecule type" value="Genomic_DNA"/>
</dbReference>
<evidence type="ECO:0000256" key="8">
    <source>
        <dbReference type="ARBA" id="ARBA00012396"/>
    </source>
</evidence>
<comment type="pathway">
    <text evidence="3">Carotenoid biosynthesis; beta-carotene biosynthesis.</text>
</comment>
<evidence type="ECO:0000256" key="12">
    <source>
        <dbReference type="ARBA" id="ARBA00022746"/>
    </source>
</evidence>
<feature type="transmembrane region" description="Helical" evidence="19">
    <location>
        <begin position="39"/>
        <end position="60"/>
    </location>
</feature>
<reference evidence="20 21" key="1">
    <citation type="journal article" date="2020" name="G3 (Bethesda)">
        <title>Genetic Underpinnings of Host Manipulation by Ophiocordyceps as Revealed by Comparative Transcriptomics.</title>
        <authorList>
            <person name="Will I."/>
            <person name="Das B."/>
            <person name="Trinh T."/>
            <person name="Brachmann A."/>
            <person name="Ohm R.A."/>
            <person name="de Bekker C."/>
        </authorList>
    </citation>
    <scope>NUCLEOTIDE SEQUENCE [LARGE SCALE GENOMIC DNA]</scope>
    <source>
        <strain evidence="20 21">EC05</strain>
    </source>
</reference>
<dbReference type="InterPro" id="IPR017825">
    <property type="entry name" value="Lycopene_cyclase_dom"/>
</dbReference>
<dbReference type="GO" id="GO:0016117">
    <property type="term" value="P:carotenoid biosynthetic process"/>
    <property type="evidence" value="ECO:0007669"/>
    <property type="project" value="UniProtKB-KW"/>
</dbReference>
<feature type="transmembrane region" description="Helical" evidence="19">
    <location>
        <begin position="80"/>
        <end position="97"/>
    </location>
</feature>
<gene>
    <name evidence="20" type="ORF">GQ602_002670</name>
</gene>
<comment type="catalytic activity">
    <reaction evidence="1">
        <text>2 (2E,6E,10E)-geranylgeranyl diphosphate = 15-cis-phytoene + 2 diphosphate</text>
        <dbReference type="Rhea" id="RHEA:34475"/>
        <dbReference type="ChEBI" id="CHEBI:27787"/>
        <dbReference type="ChEBI" id="CHEBI:33019"/>
        <dbReference type="ChEBI" id="CHEBI:58756"/>
        <dbReference type="EC" id="2.5.1.32"/>
    </reaction>
</comment>
<evidence type="ECO:0000256" key="2">
    <source>
        <dbReference type="ARBA" id="ARBA00004141"/>
    </source>
</evidence>
<evidence type="ECO:0000256" key="6">
    <source>
        <dbReference type="ARBA" id="ARBA00008406"/>
    </source>
</evidence>
<dbReference type="UniPathway" id="UPA00799">
    <property type="reaction ID" value="UER00773"/>
</dbReference>
<dbReference type="SFLD" id="SFLDG01212">
    <property type="entry name" value="Phytoene_synthase_like"/>
    <property type="match status" value="1"/>
</dbReference>
<organism evidence="20 21">
    <name type="scientific">Ophiocordyceps camponoti-floridani</name>
    <dbReference type="NCBI Taxonomy" id="2030778"/>
    <lineage>
        <taxon>Eukaryota</taxon>
        <taxon>Fungi</taxon>
        <taxon>Dikarya</taxon>
        <taxon>Ascomycota</taxon>
        <taxon>Pezizomycotina</taxon>
        <taxon>Sordariomycetes</taxon>
        <taxon>Hypocreomycetidae</taxon>
        <taxon>Hypocreales</taxon>
        <taxon>Ophiocordycipitaceae</taxon>
        <taxon>Ophiocordyceps</taxon>
    </lineage>
</organism>
<keyword evidence="15" id="KW-0413">Isomerase</keyword>
<evidence type="ECO:0000256" key="16">
    <source>
        <dbReference type="ARBA" id="ARBA00023268"/>
    </source>
</evidence>
<comment type="catalytic activity">
    <reaction evidence="18">
        <text>all-trans-lycopene = gamma-carotene</text>
        <dbReference type="Rhea" id="RHEA:32219"/>
        <dbReference type="ChEBI" id="CHEBI:15948"/>
        <dbReference type="ChEBI" id="CHEBI:27740"/>
        <dbReference type="EC" id="5.5.1.19"/>
    </reaction>
</comment>
<feature type="transmembrane region" description="Helical" evidence="19">
    <location>
        <begin position="218"/>
        <end position="239"/>
    </location>
</feature>
<feature type="transmembrane region" description="Helical" evidence="19">
    <location>
        <begin position="142"/>
        <end position="166"/>
    </location>
</feature>
<evidence type="ECO:0000256" key="13">
    <source>
        <dbReference type="ARBA" id="ARBA00022989"/>
    </source>
</evidence>
<evidence type="ECO:0000256" key="15">
    <source>
        <dbReference type="ARBA" id="ARBA00023235"/>
    </source>
</evidence>
<evidence type="ECO:0000256" key="5">
    <source>
        <dbReference type="ARBA" id="ARBA00008247"/>
    </source>
</evidence>
<evidence type="ECO:0000256" key="3">
    <source>
        <dbReference type="ARBA" id="ARBA00005089"/>
    </source>
</evidence>
<keyword evidence="21" id="KW-1185">Reference proteome</keyword>
<evidence type="ECO:0000256" key="4">
    <source>
        <dbReference type="ARBA" id="ARBA00005172"/>
    </source>
</evidence>
<dbReference type="InterPro" id="IPR008949">
    <property type="entry name" value="Isoprenoid_synthase_dom_sf"/>
</dbReference>
<dbReference type="PROSITE" id="PS01045">
    <property type="entry name" value="SQUALEN_PHYTOEN_SYN_2"/>
    <property type="match status" value="1"/>
</dbReference>
<dbReference type="InterPro" id="IPR044843">
    <property type="entry name" value="Trans_IPPS_bact-type"/>
</dbReference>
<dbReference type="NCBIfam" id="TIGR03462">
    <property type="entry name" value="CarR_dom_SF"/>
    <property type="match status" value="2"/>
</dbReference>
<evidence type="ECO:0000256" key="11">
    <source>
        <dbReference type="ARBA" id="ARBA00022692"/>
    </source>
</evidence>
<evidence type="ECO:0000313" key="20">
    <source>
        <dbReference type="EMBL" id="KAF4592371.1"/>
    </source>
</evidence>
<comment type="similarity">
    <text evidence="5">In the N-terminal section; belongs to the lycopene beta-cyclase family.</text>
</comment>
<sequence>MGFDYWLVHLTWTVPPALLTTALYWPFFSKLEMAKVSALVSMAVVCTLPWDSFLVRNRIWSYPTDAVVGISFFSVPIEEIFFFVIQTYNTGILYVILTKQLVLPVYLGNRTSARRRLAGFLGLGSVFLLALLGVVSRGRHTYMSLILAWVTPFLMLQWAVCSHFLLALPRARLLLTVLLPSLYLCIVDALALRRGTWVIEDGTKMGYEVLGLLEIEEAVFFFVTNLMIVMGLVTVDYHIAMEEYQMARSPSPGKRFPSLTRLLRGCKEPDADFIRGLADAVDVVSSKSQTMYMGSAMFEAALRIDLILLYNFCRVLDDVVDEADDLEAARSAVQTCRQALRVRFQQSTEKTTDDYHFVCASPALSSAIALLPVSRLSIEPLDSLLLGFETDFDFSQAASGYGDDWPIATERDLETYAYRVAGTVAASLLSLVLYHYPLDDDDGQQRQGTTGDDNDDDARRGIVTAGARMGQALQYVNIARDVGRDAAIGRVYLPQTWLRQEGLDAASVVARPRDGPMAKLQGRMLDKAHRAYRATEAVMDELPVEVRGPIRTVVEGYMAIAGSVLADGLRGKGKLKLPWWRRLIVARRAMGRAKGV</sequence>
<dbReference type="InterPro" id="IPR002060">
    <property type="entry name" value="Squ/phyt_synthse"/>
</dbReference>
<evidence type="ECO:0000256" key="1">
    <source>
        <dbReference type="ARBA" id="ARBA00001805"/>
    </source>
</evidence>
<feature type="transmembrane region" description="Helical" evidence="19">
    <location>
        <begin position="6"/>
        <end position="27"/>
    </location>
</feature>
<evidence type="ECO:0000256" key="7">
    <source>
        <dbReference type="ARBA" id="ARBA00012242"/>
    </source>
</evidence>
<dbReference type="Pfam" id="PF00494">
    <property type="entry name" value="SQS_PSY"/>
    <property type="match status" value="1"/>
</dbReference>
<keyword evidence="11 19" id="KW-0812">Transmembrane</keyword>
<dbReference type="SFLD" id="SFLDS00005">
    <property type="entry name" value="Isoprenoid_Synthase_Type_I"/>
    <property type="match status" value="1"/>
</dbReference>
<comment type="subcellular location">
    <subcellularLocation>
        <location evidence="2">Membrane</location>
        <topology evidence="2">Multi-pass membrane protein</topology>
    </subcellularLocation>
</comment>
<accession>A0A8H4QB72</accession>
<keyword evidence="10" id="KW-0808">Transferase</keyword>
<dbReference type="GO" id="GO:0004311">
    <property type="term" value="F:geranylgeranyl diphosphate synthase activity"/>
    <property type="evidence" value="ECO:0007669"/>
    <property type="project" value="InterPro"/>
</dbReference>
<evidence type="ECO:0000256" key="10">
    <source>
        <dbReference type="ARBA" id="ARBA00022679"/>
    </source>
</evidence>
<keyword evidence="12" id="KW-0125">Carotenoid biosynthesis</keyword>
<protein>
    <recommendedName>
        <fullName evidence="9">Bifunctional lycopene cyclase/phytoene synthase</fullName>
        <ecNumber evidence="8">2.5.1.32</ecNumber>
        <ecNumber evidence="7">5.5.1.19</ecNumber>
    </recommendedName>
</protein>
<dbReference type="UniPathway" id="UPA00802"/>
<dbReference type="Proteomes" id="UP000562929">
    <property type="component" value="Unassembled WGS sequence"/>
</dbReference>
<dbReference type="EC" id="5.5.1.19" evidence="7"/>
<name>A0A8H4QB72_9HYPO</name>
<evidence type="ECO:0000313" key="21">
    <source>
        <dbReference type="Proteomes" id="UP000562929"/>
    </source>
</evidence>
<comment type="pathway">
    <text evidence="4">Carotenoid biosynthesis; phytoene biosynthesis; all-trans-phytoene from geranylgeranyl diphosphate: step 1/1.</text>
</comment>
<dbReference type="OrthoDB" id="4922382at2759"/>
<dbReference type="SFLD" id="SFLDG01018">
    <property type="entry name" value="Squalene/Phytoene_Synthase_Lik"/>
    <property type="match status" value="1"/>
</dbReference>
<keyword evidence="16" id="KW-0511">Multifunctional enzyme</keyword>
<evidence type="ECO:0000256" key="9">
    <source>
        <dbReference type="ARBA" id="ARBA00018909"/>
    </source>
</evidence>
<comment type="similarity">
    <text evidence="6">In the C-terminal section; belongs to the phytoene/squalene synthase family.</text>
</comment>
<dbReference type="PANTHER" id="PTHR31480">
    <property type="entry name" value="BIFUNCTIONAL LYCOPENE CYCLASE/PHYTOENE SYNTHASE"/>
    <property type="match status" value="1"/>
</dbReference>
<dbReference type="EC" id="2.5.1.32" evidence="8"/>
<dbReference type="Gene3D" id="1.10.600.10">
    <property type="entry name" value="Farnesyl Diphosphate Synthase"/>
    <property type="match status" value="1"/>
</dbReference>
<dbReference type="SUPFAM" id="SSF48576">
    <property type="entry name" value="Terpenoid synthases"/>
    <property type="match status" value="1"/>
</dbReference>
<evidence type="ECO:0000256" key="14">
    <source>
        <dbReference type="ARBA" id="ARBA00023136"/>
    </source>
</evidence>
<comment type="caution">
    <text evidence="20">The sequence shown here is derived from an EMBL/GenBank/DDBJ whole genome shotgun (WGS) entry which is preliminary data.</text>
</comment>
<dbReference type="GO" id="GO:0016872">
    <property type="term" value="F:intramolecular lyase activity"/>
    <property type="evidence" value="ECO:0007669"/>
    <property type="project" value="InterPro"/>
</dbReference>
<keyword evidence="13 19" id="KW-1133">Transmembrane helix</keyword>
<dbReference type="GO" id="GO:0045436">
    <property type="term" value="F:lycopene beta cyclase activity"/>
    <property type="evidence" value="ECO:0007669"/>
    <property type="project" value="UniProtKB-ARBA"/>
</dbReference>
<feature type="transmembrane region" description="Helical" evidence="19">
    <location>
        <begin position="117"/>
        <end position="136"/>
    </location>
</feature>
<comment type="catalytic activity">
    <reaction evidence="17">
        <text>gamma-carotene = all-trans-beta-carotene</text>
        <dbReference type="Rhea" id="RHEA:32239"/>
        <dbReference type="ChEBI" id="CHEBI:17579"/>
        <dbReference type="ChEBI" id="CHEBI:27740"/>
        <dbReference type="EC" id="5.5.1.19"/>
    </reaction>
</comment>